<keyword evidence="2" id="KW-1185">Reference proteome</keyword>
<organism evidence="2 3">
    <name type="scientific">Haemonchus contortus</name>
    <name type="common">Barber pole worm</name>
    <dbReference type="NCBI Taxonomy" id="6289"/>
    <lineage>
        <taxon>Eukaryota</taxon>
        <taxon>Metazoa</taxon>
        <taxon>Ecdysozoa</taxon>
        <taxon>Nematoda</taxon>
        <taxon>Chromadorea</taxon>
        <taxon>Rhabditida</taxon>
        <taxon>Rhabditina</taxon>
        <taxon>Rhabditomorpha</taxon>
        <taxon>Strongyloidea</taxon>
        <taxon>Trichostrongylidae</taxon>
        <taxon>Haemonchus</taxon>
    </lineage>
</organism>
<name>A0A7I4XXY9_HAECO</name>
<evidence type="ECO:0000256" key="1">
    <source>
        <dbReference type="SAM" id="Phobius"/>
    </source>
</evidence>
<dbReference type="Proteomes" id="UP000025227">
    <property type="component" value="Unplaced"/>
</dbReference>
<sequence length="55" mass="5946">AADSSKVARLAMVRYYALIVIALLALCSVILDAKIAKLPPLIHELAAPWKKLGVF</sequence>
<protein>
    <submittedName>
        <fullName evidence="3">Sulfate exporter family transporter</fullName>
    </submittedName>
</protein>
<keyword evidence="1" id="KW-0812">Transmembrane</keyword>
<reference evidence="3" key="1">
    <citation type="submission" date="2020-12" db="UniProtKB">
        <authorList>
            <consortium name="WormBaseParasite"/>
        </authorList>
    </citation>
    <scope>IDENTIFICATION</scope>
    <source>
        <strain evidence="3">MHco3</strain>
    </source>
</reference>
<accession>A0A7I4XXY9</accession>
<evidence type="ECO:0000313" key="2">
    <source>
        <dbReference type="Proteomes" id="UP000025227"/>
    </source>
</evidence>
<dbReference type="AlphaFoldDB" id="A0A7I4XXY9"/>
<proteinExistence type="predicted"/>
<dbReference type="WBParaSite" id="HCON_00028200-00001">
    <property type="protein sequence ID" value="HCON_00028200-00001"/>
    <property type="gene ID" value="HCON_00028200"/>
</dbReference>
<keyword evidence="1" id="KW-0472">Membrane</keyword>
<feature type="transmembrane region" description="Helical" evidence="1">
    <location>
        <begin position="12"/>
        <end position="31"/>
    </location>
</feature>
<evidence type="ECO:0000313" key="3">
    <source>
        <dbReference type="WBParaSite" id="HCON_00028200-00001"/>
    </source>
</evidence>
<keyword evidence="1" id="KW-1133">Transmembrane helix</keyword>